<dbReference type="Proteomes" id="UP000009101">
    <property type="component" value="Chromosome"/>
</dbReference>
<reference evidence="2 3" key="2">
    <citation type="journal article" date="2011" name="PLoS Genet.">
        <title>Parallel evolution of a type IV secretion system in radiating lineages of the host-restricted bacterial pathogen Bartonella.</title>
        <authorList>
            <person name="Engel P."/>
            <person name="Salzburger W."/>
            <person name="Liesch M."/>
            <person name="Chang C.C."/>
            <person name="Maruyama S."/>
            <person name="Lanz C."/>
            <person name="Calteau A."/>
            <person name="Lajus A."/>
            <person name="Medigue C."/>
            <person name="Schuster S.C."/>
            <person name="Dehio C."/>
        </authorList>
    </citation>
    <scope>NUCLEOTIDE SEQUENCE [LARGE SCALE GENOMIC DNA]</scope>
    <source>
        <strain evidence="3">CIP 104772 / 73</strain>
    </source>
</reference>
<keyword evidence="3" id="KW-1185">Reference proteome</keyword>
<evidence type="ECO:0000256" key="1">
    <source>
        <dbReference type="SAM" id="Phobius"/>
    </source>
</evidence>
<name>E6YJK3_BARC7</name>
<dbReference type="KEGG" id="bcd:BARCL_1369"/>
<organism evidence="2 3">
    <name type="scientific">Bartonella clarridgeiae (strain CCUG 45776 / CIP 104772 / 73)</name>
    <dbReference type="NCBI Taxonomy" id="696125"/>
    <lineage>
        <taxon>Bacteria</taxon>
        <taxon>Pseudomonadati</taxon>
        <taxon>Pseudomonadota</taxon>
        <taxon>Alphaproteobacteria</taxon>
        <taxon>Hyphomicrobiales</taxon>
        <taxon>Bartonellaceae</taxon>
        <taxon>Bartonella</taxon>
    </lineage>
</organism>
<evidence type="ECO:0000313" key="3">
    <source>
        <dbReference type="Proteomes" id="UP000009101"/>
    </source>
</evidence>
<keyword evidence="1" id="KW-1133">Transmembrane helix</keyword>
<proteinExistence type="predicted"/>
<feature type="transmembrane region" description="Helical" evidence="1">
    <location>
        <begin position="20"/>
        <end position="44"/>
    </location>
</feature>
<dbReference type="HOGENOM" id="CLU_3040765_0_0_5"/>
<evidence type="ECO:0000313" key="2">
    <source>
        <dbReference type="EMBL" id="CBI77041.1"/>
    </source>
</evidence>
<protein>
    <submittedName>
        <fullName evidence="2">Uncharacterized protein</fullName>
    </submittedName>
</protein>
<keyword evidence="1" id="KW-0812">Transmembrane</keyword>
<reference evidence="3" key="1">
    <citation type="submission" date="2009-11" db="EMBL/GenBank/DDBJ databases">
        <title>Genome sequencing of Bartonella species and comparative genomics.</title>
        <authorList>
            <person name="Engel P."/>
            <person name="Salzburger W."/>
            <person name="Marius L."/>
            <person name="Chao-Chin C."/>
            <person name="Soichi M."/>
            <person name="Christa L."/>
            <person name="Alexandra C."/>
            <person name="Aurelie L."/>
            <person name="Claudine M."/>
            <person name="Stephan S.C."/>
            <person name="Christoph D."/>
        </authorList>
    </citation>
    <scope>NUCLEOTIDE SEQUENCE [LARGE SCALE GENOMIC DNA]</scope>
    <source>
        <strain evidence="3">CIP 104772 / 73</strain>
    </source>
</reference>
<gene>
    <name evidence="2" type="ordered locus">BARCL_1369</name>
</gene>
<dbReference type="EMBL" id="FN645454">
    <property type="protein sequence ID" value="CBI77041.1"/>
    <property type="molecule type" value="Genomic_DNA"/>
</dbReference>
<accession>E6YJK3</accession>
<keyword evidence="1" id="KW-0472">Membrane</keyword>
<dbReference type="AlphaFoldDB" id="E6YJK3"/>
<sequence length="54" mass="6275">MMYSLNRQDGDTLLGYLAVPFVIIDWLFPIIMTFAIYLCASLIFQKVDLLKVLF</sequence>